<dbReference type="Pfam" id="PF12697">
    <property type="entry name" value="Abhydrolase_6"/>
    <property type="match status" value="1"/>
</dbReference>
<dbReference type="Proteomes" id="UP000630594">
    <property type="component" value="Unassembled WGS sequence"/>
</dbReference>
<feature type="domain" description="AB hydrolase-1" evidence="1">
    <location>
        <begin position="7"/>
        <end position="198"/>
    </location>
</feature>
<evidence type="ECO:0000313" key="2">
    <source>
        <dbReference type="EMBL" id="GGD14952.1"/>
    </source>
</evidence>
<proteinExistence type="predicted"/>
<reference evidence="3" key="1">
    <citation type="journal article" date="2019" name="Int. J. Syst. Evol. Microbiol.">
        <title>The Global Catalogue of Microorganisms (GCM) 10K type strain sequencing project: providing services to taxonomists for standard genome sequencing and annotation.</title>
        <authorList>
            <consortium name="The Broad Institute Genomics Platform"/>
            <consortium name="The Broad Institute Genome Sequencing Center for Infectious Disease"/>
            <person name="Wu L."/>
            <person name="Ma J."/>
        </authorList>
    </citation>
    <scope>NUCLEOTIDE SEQUENCE [LARGE SCALE GENOMIC DNA]</scope>
    <source>
        <strain evidence="3">CCM 7403</strain>
    </source>
</reference>
<dbReference type="EMBL" id="BMCK01000002">
    <property type="protein sequence ID" value="GGD14952.1"/>
    <property type="molecule type" value="Genomic_DNA"/>
</dbReference>
<name>A0ABQ1Q634_9ACTN</name>
<evidence type="ECO:0000313" key="3">
    <source>
        <dbReference type="Proteomes" id="UP000630594"/>
    </source>
</evidence>
<protein>
    <recommendedName>
        <fullName evidence="1">AB hydrolase-1 domain-containing protein</fullName>
    </recommendedName>
</protein>
<keyword evidence="3" id="KW-1185">Reference proteome</keyword>
<dbReference type="PANTHER" id="PTHR43798">
    <property type="entry name" value="MONOACYLGLYCEROL LIPASE"/>
    <property type="match status" value="1"/>
</dbReference>
<dbReference type="InterPro" id="IPR050266">
    <property type="entry name" value="AB_hydrolase_sf"/>
</dbReference>
<evidence type="ECO:0000259" key="1">
    <source>
        <dbReference type="Pfam" id="PF12697"/>
    </source>
</evidence>
<dbReference type="SUPFAM" id="SSF53474">
    <property type="entry name" value="alpha/beta-Hydrolases"/>
    <property type="match status" value="1"/>
</dbReference>
<gene>
    <name evidence="2" type="ORF">GCM10007231_12370</name>
</gene>
<dbReference type="Gene3D" id="3.40.50.1820">
    <property type="entry name" value="alpha/beta hydrolase"/>
    <property type="match status" value="1"/>
</dbReference>
<sequence length="234" mass="24758">MPERPPLLLLHGVMMSANAWSEVVPLLEDRFEVLTPTAAGHHGGSALEGRATVAALVDDTELHLDDLGLDTVHVAGNSLGGWMGIELARRGRARSVCALSPAGFWMPGGRDQTGSARRLRFVRQLTRASAPVTSTVMRSALVRRLSMRDIAVRGDRLTPEAATVAATDLLRCTAGLDILSTTESIAPLDPTPCPITWCGPSTTASSRSGSTVRQHAASCRALGTWCCPAPATSR</sequence>
<accession>A0ABQ1Q634</accession>
<dbReference type="InterPro" id="IPR029058">
    <property type="entry name" value="AB_hydrolase_fold"/>
</dbReference>
<dbReference type="InterPro" id="IPR000073">
    <property type="entry name" value="AB_hydrolase_1"/>
</dbReference>
<comment type="caution">
    <text evidence="2">The sequence shown here is derived from an EMBL/GenBank/DDBJ whole genome shotgun (WGS) entry which is preliminary data.</text>
</comment>
<dbReference type="RefSeq" id="WP_229721455.1">
    <property type="nucleotide sequence ID" value="NZ_BMCK01000002.1"/>
</dbReference>
<organism evidence="2 3">
    <name type="scientific">Nocardioides daphniae</name>
    <dbReference type="NCBI Taxonomy" id="402297"/>
    <lineage>
        <taxon>Bacteria</taxon>
        <taxon>Bacillati</taxon>
        <taxon>Actinomycetota</taxon>
        <taxon>Actinomycetes</taxon>
        <taxon>Propionibacteriales</taxon>
        <taxon>Nocardioidaceae</taxon>
        <taxon>Nocardioides</taxon>
    </lineage>
</organism>